<dbReference type="Proteomes" id="UP001301797">
    <property type="component" value="Chromosome"/>
</dbReference>
<dbReference type="KEGG" id="mefw:F1737_01110"/>
<evidence type="ECO:0000313" key="2">
    <source>
        <dbReference type="EMBL" id="WOF15379.1"/>
    </source>
</evidence>
<dbReference type="GO" id="GO:0016491">
    <property type="term" value="F:oxidoreductase activity"/>
    <property type="evidence" value="ECO:0007669"/>
    <property type="project" value="InterPro"/>
</dbReference>
<proteinExistence type="predicted"/>
<keyword evidence="3" id="KW-1185">Reference proteome</keyword>
<name>A0AA97FBX1_9EURY</name>
<dbReference type="PANTHER" id="PTHR42956:SF1">
    <property type="entry name" value="NITROGENASE IRON-MOLYBDENUM COFACTOR BIOSYNTHESIS PROTEIN NIFE"/>
    <property type="match status" value="1"/>
</dbReference>
<dbReference type="RefSeq" id="WP_317136949.1">
    <property type="nucleotide sequence ID" value="NZ_CP043875.1"/>
</dbReference>
<dbReference type="CDD" id="cd00316">
    <property type="entry name" value="Oxidoreductase_nitrogenase"/>
    <property type="match status" value="1"/>
</dbReference>
<evidence type="ECO:0000259" key="1">
    <source>
        <dbReference type="Pfam" id="PF00148"/>
    </source>
</evidence>
<dbReference type="InterPro" id="IPR049939">
    <property type="entry name" value="NifE-like"/>
</dbReference>
<sequence>MNSNPSHKNISRLEGCTVTGALSVCAFVNNAATIVHGPDGCAHQASSLFQSTMLYNGCFDIPEIISSGMQENEIIFGGEEKLKNTIKDSLEYNPGAVFVITSCICETIGDDVDKICSNDWGVPVIPVHTSGFLGGSFEKGYITALKETSCLIEKSGESKHPLVNIIGEKNLEYEVDENFAEIKRLLSLLGLGVNVRFARNITPDDIKKTGRGCLNIIRDDTTGELSKHFALVTNAPCIRSFPYGLSGTIEFLEEVADILNIDPSNAVSEEYENQNRLCEDFSDLKGEKVYFDSFGFQKAEAGLLYEIAKKTGIILDPDGTVIPIPFYTPIGTTGVGRMLHQWRRFL</sequence>
<accession>A0AA97FBX1</accession>
<dbReference type="Gene3D" id="3.40.50.1980">
    <property type="entry name" value="Nitrogenase molybdenum iron protein domain"/>
    <property type="match status" value="2"/>
</dbReference>
<dbReference type="EMBL" id="CP043875">
    <property type="protein sequence ID" value="WOF15379.1"/>
    <property type="molecule type" value="Genomic_DNA"/>
</dbReference>
<gene>
    <name evidence="2" type="ORF">F1737_01110</name>
</gene>
<dbReference type="GeneID" id="85228726"/>
<dbReference type="PANTHER" id="PTHR42956">
    <property type="entry name" value="NITROGENASE IRON-MOLYBDENUM COFACTOR BIOSYNTHESIS PROTEIN NIFE"/>
    <property type="match status" value="1"/>
</dbReference>
<dbReference type="AlphaFoldDB" id="A0AA97FBX1"/>
<dbReference type="Pfam" id="PF00148">
    <property type="entry name" value="Oxidored_nitro"/>
    <property type="match status" value="1"/>
</dbReference>
<reference evidence="2 3" key="1">
    <citation type="submission" date="2019-09" db="EMBL/GenBank/DDBJ databases">
        <title>The complete genome of Methanoplanus sp. FWC-SCC4.</title>
        <authorList>
            <person name="Chen S.-C."/>
            <person name="Zhou Y.-Z."/>
            <person name="Lai M.-C."/>
        </authorList>
    </citation>
    <scope>NUCLEOTIDE SEQUENCE [LARGE SCALE GENOMIC DNA]</scope>
    <source>
        <strain evidence="2 3">FWC-SCC4</strain>
    </source>
</reference>
<evidence type="ECO:0000313" key="3">
    <source>
        <dbReference type="Proteomes" id="UP001301797"/>
    </source>
</evidence>
<organism evidence="2 3">
    <name type="scientific">Methanochimaera problematica</name>
    <dbReference type="NCBI Taxonomy" id="2609417"/>
    <lineage>
        <taxon>Archaea</taxon>
        <taxon>Methanobacteriati</taxon>
        <taxon>Methanobacteriota</taxon>
        <taxon>Stenosarchaea group</taxon>
        <taxon>Methanomicrobia</taxon>
        <taxon>Methanomicrobiales</taxon>
        <taxon>Methanomicrobiaceae</taxon>
        <taxon>Methanochimaera</taxon>
    </lineage>
</organism>
<dbReference type="SUPFAM" id="SSF53807">
    <property type="entry name" value="Helical backbone' metal receptor"/>
    <property type="match status" value="1"/>
</dbReference>
<protein>
    <submittedName>
        <fullName evidence="2">Oxalate:formate antiporter</fullName>
    </submittedName>
</protein>
<dbReference type="InterPro" id="IPR000510">
    <property type="entry name" value="Nase/OxRdtase_comp1"/>
</dbReference>
<feature type="domain" description="Nitrogenase/oxidoreductase component 1" evidence="1">
    <location>
        <begin position="16"/>
        <end position="270"/>
    </location>
</feature>